<dbReference type="InterPro" id="IPR018499">
    <property type="entry name" value="Tetraspanin/Peripherin"/>
</dbReference>
<evidence type="ECO:0000256" key="1">
    <source>
        <dbReference type="ARBA" id="ARBA00004141"/>
    </source>
</evidence>
<keyword evidence="8" id="KW-1185">Reference proteome</keyword>
<accession>A0ABC8W717</accession>
<feature type="transmembrane region" description="Helical" evidence="6">
    <location>
        <begin position="90"/>
        <end position="117"/>
    </location>
</feature>
<reference evidence="7 8" key="2">
    <citation type="submission" date="2024-10" db="EMBL/GenBank/DDBJ databases">
        <authorList>
            <person name="Ryan C."/>
        </authorList>
    </citation>
    <scope>NUCLEOTIDE SEQUENCE [LARGE SCALE GENOMIC DNA]</scope>
</reference>
<gene>
    <name evidence="7" type="ORF">URODEC1_LOCUS10441</name>
</gene>
<dbReference type="EMBL" id="OZ075121">
    <property type="protein sequence ID" value="CAL4903278.1"/>
    <property type="molecule type" value="Genomic_DNA"/>
</dbReference>
<organism evidence="7 8">
    <name type="scientific">Urochloa decumbens</name>
    <dbReference type="NCBI Taxonomy" id="240449"/>
    <lineage>
        <taxon>Eukaryota</taxon>
        <taxon>Viridiplantae</taxon>
        <taxon>Streptophyta</taxon>
        <taxon>Embryophyta</taxon>
        <taxon>Tracheophyta</taxon>
        <taxon>Spermatophyta</taxon>
        <taxon>Magnoliopsida</taxon>
        <taxon>Liliopsida</taxon>
        <taxon>Poales</taxon>
        <taxon>Poaceae</taxon>
        <taxon>PACMAD clade</taxon>
        <taxon>Panicoideae</taxon>
        <taxon>Panicodae</taxon>
        <taxon>Paniceae</taxon>
        <taxon>Melinidinae</taxon>
        <taxon>Urochloa</taxon>
    </lineage>
</organism>
<evidence type="ECO:0000313" key="8">
    <source>
        <dbReference type="Proteomes" id="UP001497457"/>
    </source>
</evidence>
<keyword evidence="5 6" id="KW-0472">Membrane</keyword>
<dbReference type="AlphaFoldDB" id="A0ABC8W717"/>
<feature type="transmembrane region" description="Helical" evidence="6">
    <location>
        <begin position="22"/>
        <end position="50"/>
    </location>
</feature>
<dbReference type="Pfam" id="PF00335">
    <property type="entry name" value="Tetraspanin"/>
    <property type="match status" value="1"/>
</dbReference>
<dbReference type="Proteomes" id="UP001497457">
    <property type="component" value="Chromosome 11b"/>
</dbReference>
<reference evidence="8" key="1">
    <citation type="submission" date="2024-06" db="EMBL/GenBank/DDBJ databases">
        <authorList>
            <person name="Ryan C."/>
        </authorList>
    </citation>
    <scope>NUCLEOTIDE SEQUENCE [LARGE SCALE GENOMIC DNA]</scope>
</reference>
<name>A0ABC8W717_9POAL</name>
<evidence type="ECO:0000256" key="5">
    <source>
        <dbReference type="ARBA" id="ARBA00023136"/>
    </source>
</evidence>
<evidence type="ECO:0000256" key="4">
    <source>
        <dbReference type="ARBA" id="ARBA00022989"/>
    </source>
</evidence>
<feature type="transmembrane region" description="Helical" evidence="6">
    <location>
        <begin position="251"/>
        <end position="275"/>
    </location>
</feature>
<proteinExistence type="inferred from homology"/>
<keyword evidence="3 6" id="KW-0812">Transmembrane</keyword>
<dbReference type="GO" id="GO:0016020">
    <property type="term" value="C:membrane"/>
    <property type="evidence" value="ECO:0007669"/>
    <property type="project" value="UniProtKB-SubCell"/>
</dbReference>
<evidence type="ECO:0000256" key="3">
    <source>
        <dbReference type="ARBA" id="ARBA00022692"/>
    </source>
</evidence>
<protein>
    <submittedName>
        <fullName evidence="7">Uncharacterized protein</fullName>
    </submittedName>
</protein>
<sequence length="281" mass="30399">MPGAFELHTIGSHLSPDKREKFWRLVTAFGILKIGFALLICAVVLAAGVGPVGSKATACISFLYWPLIPIGLVLMGSCCCACAGLNRLYLVFVCIAILALVASTVFSSVAVGGLTLAGHKDDDKVDPAREYNLSDYRGWLRDRLAEPRYWATVSACLWDRRHACKGMGHLVRDPNSGLLVPDHGPGGLPPIQSGCCKPPSSCAFTYVNRTAAAAAADTDCSRWSDDRQILCFQCDSCKAGVLQDIKRSWTVFAIIIICLMLFPVCCLPCLVCLYAEDDDDD</sequence>
<dbReference type="PANTHER" id="PTHR32191">
    <property type="entry name" value="TETRASPANIN-8-RELATED"/>
    <property type="match status" value="1"/>
</dbReference>
<keyword evidence="4 6" id="KW-1133">Transmembrane helix</keyword>
<evidence type="ECO:0000256" key="6">
    <source>
        <dbReference type="SAM" id="Phobius"/>
    </source>
</evidence>
<evidence type="ECO:0000313" key="7">
    <source>
        <dbReference type="EMBL" id="CAL4903278.1"/>
    </source>
</evidence>
<comment type="subcellular location">
    <subcellularLocation>
        <location evidence="1">Membrane</location>
        <topology evidence="1">Multi-pass membrane protein</topology>
    </subcellularLocation>
</comment>
<evidence type="ECO:0000256" key="2">
    <source>
        <dbReference type="ARBA" id="ARBA00006840"/>
    </source>
</evidence>
<comment type="similarity">
    <text evidence="2">Belongs to the tetraspanin (TM4SF) family.</text>
</comment>
<feature type="transmembrane region" description="Helical" evidence="6">
    <location>
        <begin position="62"/>
        <end position="83"/>
    </location>
</feature>
<dbReference type="InterPro" id="IPR044991">
    <property type="entry name" value="TET_plant"/>
</dbReference>